<comment type="caution">
    <text evidence="3">The sequence shown here is derived from an EMBL/GenBank/DDBJ whole genome shotgun (WGS) entry which is preliminary data.</text>
</comment>
<keyword evidence="2" id="KW-0472">Membrane</keyword>
<accession>A0ABN1ZJK2</accession>
<evidence type="ECO:0000256" key="1">
    <source>
        <dbReference type="SAM" id="MobiDB-lite"/>
    </source>
</evidence>
<name>A0ABN1ZJK2_9ACTN</name>
<gene>
    <name evidence="3" type="ORF">GCM10009827_004900</name>
</gene>
<dbReference type="Proteomes" id="UP001501470">
    <property type="component" value="Unassembled WGS sequence"/>
</dbReference>
<dbReference type="EMBL" id="BAAAQD010000001">
    <property type="protein sequence ID" value="GAA1500108.1"/>
    <property type="molecule type" value="Genomic_DNA"/>
</dbReference>
<feature type="region of interest" description="Disordered" evidence="1">
    <location>
        <begin position="87"/>
        <end position="127"/>
    </location>
</feature>
<keyword evidence="4" id="KW-1185">Reference proteome</keyword>
<evidence type="ECO:0000313" key="4">
    <source>
        <dbReference type="Proteomes" id="UP001501470"/>
    </source>
</evidence>
<keyword evidence="2" id="KW-1133">Transmembrane helix</keyword>
<reference evidence="3 4" key="1">
    <citation type="journal article" date="2019" name="Int. J. Syst. Evol. Microbiol.">
        <title>The Global Catalogue of Microorganisms (GCM) 10K type strain sequencing project: providing services to taxonomists for standard genome sequencing and annotation.</title>
        <authorList>
            <consortium name="The Broad Institute Genomics Platform"/>
            <consortium name="The Broad Institute Genome Sequencing Center for Infectious Disease"/>
            <person name="Wu L."/>
            <person name="Ma J."/>
        </authorList>
    </citation>
    <scope>NUCLEOTIDE SEQUENCE [LARGE SCALE GENOMIC DNA]</scope>
    <source>
        <strain evidence="3 4">JCM 15933</strain>
    </source>
</reference>
<evidence type="ECO:0000313" key="3">
    <source>
        <dbReference type="EMBL" id="GAA1500108.1"/>
    </source>
</evidence>
<sequence>MPDQTDPTRELIRRAYADLSYSGDNDFDGDLADVVQRAGRPRVQDDTADVITLAPRRSRRRFAAVATFAAAVVTILGVYAASAGVRPGQSVGAPTPNGSLTATPGATEEPGGTPTPASATPPVSVPSVPQVLPSSCASSWVMELAGTTFKVTEARGSCPALSLDRIWLLDARSGNGRVAPGDAVLWTIVPVDGGKGSVQPPFTFRPRGWPGPVAGHTYEVIYVSQDLAPQLKPGDDAAAAYETALSISRTVIA</sequence>
<feature type="transmembrane region" description="Helical" evidence="2">
    <location>
        <begin position="62"/>
        <end position="81"/>
    </location>
</feature>
<protein>
    <submittedName>
        <fullName evidence="3">Uncharacterized protein</fullName>
    </submittedName>
</protein>
<keyword evidence="2" id="KW-0812">Transmembrane</keyword>
<evidence type="ECO:0000256" key="2">
    <source>
        <dbReference type="SAM" id="Phobius"/>
    </source>
</evidence>
<organism evidence="3 4">
    <name type="scientific">Dactylosporangium maewongense</name>
    <dbReference type="NCBI Taxonomy" id="634393"/>
    <lineage>
        <taxon>Bacteria</taxon>
        <taxon>Bacillati</taxon>
        <taxon>Actinomycetota</taxon>
        <taxon>Actinomycetes</taxon>
        <taxon>Micromonosporales</taxon>
        <taxon>Micromonosporaceae</taxon>
        <taxon>Dactylosporangium</taxon>
    </lineage>
</organism>
<feature type="compositionally biased region" description="Low complexity" evidence="1">
    <location>
        <begin position="110"/>
        <end position="127"/>
    </location>
</feature>
<proteinExistence type="predicted"/>
<dbReference type="RefSeq" id="WP_344498995.1">
    <property type="nucleotide sequence ID" value="NZ_BAAAQD010000001.1"/>
</dbReference>